<evidence type="ECO:0000256" key="7">
    <source>
        <dbReference type="ARBA" id="ARBA00022882"/>
    </source>
</evidence>
<dbReference type="Gene3D" id="1.10.287.70">
    <property type="match status" value="1"/>
</dbReference>
<dbReference type="Proteomes" id="UP000015105">
    <property type="component" value="Chromosome 3D"/>
</dbReference>
<feature type="transmembrane region" description="Helical" evidence="13">
    <location>
        <begin position="12"/>
        <end position="35"/>
    </location>
</feature>
<dbReference type="InterPro" id="IPR045319">
    <property type="entry name" value="KAT/AKT"/>
</dbReference>
<keyword evidence="10 13" id="KW-0406">Ion transport</keyword>
<evidence type="ECO:0000313" key="15">
    <source>
        <dbReference type="EnsemblPlants" id="AET3Gv20572400.19"/>
    </source>
</evidence>
<keyword evidence="16" id="KW-1185">Reference proteome</keyword>
<accession>A0A453F4U1</accession>
<dbReference type="EnsemblPlants" id="AET3Gv20572400.19">
    <property type="protein sequence ID" value="AET3Gv20572400.19"/>
    <property type="gene ID" value="AET3Gv20572400"/>
</dbReference>
<evidence type="ECO:0000256" key="2">
    <source>
        <dbReference type="ARBA" id="ARBA00007929"/>
    </source>
</evidence>
<evidence type="ECO:0000256" key="5">
    <source>
        <dbReference type="ARBA" id="ARBA00022692"/>
    </source>
</evidence>
<organism evidence="15 16">
    <name type="scientific">Aegilops tauschii subsp. strangulata</name>
    <name type="common">Goatgrass</name>
    <dbReference type="NCBI Taxonomy" id="200361"/>
    <lineage>
        <taxon>Eukaryota</taxon>
        <taxon>Viridiplantae</taxon>
        <taxon>Streptophyta</taxon>
        <taxon>Embryophyta</taxon>
        <taxon>Tracheophyta</taxon>
        <taxon>Spermatophyta</taxon>
        <taxon>Magnoliopsida</taxon>
        <taxon>Liliopsida</taxon>
        <taxon>Poales</taxon>
        <taxon>Poaceae</taxon>
        <taxon>BOP clade</taxon>
        <taxon>Pooideae</taxon>
        <taxon>Triticodae</taxon>
        <taxon>Triticeae</taxon>
        <taxon>Triticinae</taxon>
        <taxon>Aegilops</taxon>
    </lineage>
</organism>
<dbReference type="PROSITE" id="PS50042">
    <property type="entry name" value="CNMP_BINDING_3"/>
    <property type="match status" value="1"/>
</dbReference>
<dbReference type="CDD" id="cd00038">
    <property type="entry name" value="CAP_ED"/>
    <property type="match status" value="1"/>
</dbReference>
<evidence type="ECO:0000256" key="1">
    <source>
        <dbReference type="ARBA" id="ARBA00004141"/>
    </source>
</evidence>
<reference evidence="16" key="2">
    <citation type="journal article" date="2017" name="Nat. Plants">
        <title>The Aegilops tauschii genome reveals multiple impacts of transposons.</title>
        <authorList>
            <person name="Zhao G."/>
            <person name="Zou C."/>
            <person name="Li K."/>
            <person name="Wang K."/>
            <person name="Li T."/>
            <person name="Gao L."/>
            <person name="Zhang X."/>
            <person name="Wang H."/>
            <person name="Yang Z."/>
            <person name="Liu X."/>
            <person name="Jiang W."/>
            <person name="Mao L."/>
            <person name="Kong X."/>
            <person name="Jiao Y."/>
            <person name="Jia J."/>
        </authorList>
    </citation>
    <scope>NUCLEOTIDE SEQUENCE [LARGE SCALE GENOMIC DNA]</scope>
    <source>
        <strain evidence="16">cv. AL8/78</strain>
    </source>
</reference>
<evidence type="ECO:0000256" key="12">
    <source>
        <dbReference type="ARBA" id="ARBA00023303"/>
    </source>
</evidence>
<keyword evidence="12 13" id="KW-0407">Ion channel</keyword>
<dbReference type="InterPro" id="IPR005821">
    <property type="entry name" value="Ion_trans_dom"/>
</dbReference>
<dbReference type="InterPro" id="IPR018490">
    <property type="entry name" value="cNMP-bd_dom_sf"/>
</dbReference>
<reference evidence="15" key="4">
    <citation type="submission" date="2019-03" db="UniProtKB">
        <authorList>
            <consortium name="EnsemblPlants"/>
        </authorList>
    </citation>
    <scope>IDENTIFICATION</scope>
</reference>
<feature type="domain" description="Cyclic nucleotide-binding" evidence="14">
    <location>
        <begin position="195"/>
        <end position="286"/>
    </location>
</feature>
<reference evidence="15" key="3">
    <citation type="journal article" date="2017" name="Nature">
        <title>Genome sequence of the progenitor of the wheat D genome Aegilops tauschii.</title>
        <authorList>
            <person name="Luo M.C."/>
            <person name="Gu Y.Q."/>
            <person name="Puiu D."/>
            <person name="Wang H."/>
            <person name="Twardziok S.O."/>
            <person name="Deal K.R."/>
            <person name="Huo N."/>
            <person name="Zhu T."/>
            <person name="Wang L."/>
            <person name="Wang Y."/>
            <person name="McGuire P.E."/>
            <person name="Liu S."/>
            <person name="Long H."/>
            <person name="Ramasamy R.K."/>
            <person name="Rodriguez J.C."/>
            <person name="Van S.L."/>
            <person name="Yuan L."/>
            <person name="Wang Z."/>
            <person name="Xia Z."/>
            <person name="Xiao L."/>
            <person name="Anderson O.D."/>
            <person name="Ouyang S."/>
            <person name="Liang Y."/>
            <person name="Zimin A.V."/>
            <person name="Pertea G."/>
            <person name="Qi P."/>
            <person name="Bennetzen J.L."/>
            <person name="Dai X."/>
            <person name="Dawson M.W."/>
            <person name="Muller H.G."/>
            <person name="Kugler K."/>
            <person name="Rivarola-Duarte L."/>
            <person name="Spannagl M."/>
            <person name="Mayer K.F.X."/>
            <person name="Lu F.H."/>
            <person name="Bevan M.W."/>
            <person name="Leroy P."/>
            <person name="Li P."/>
            <person name="You F.M."/>
            <person name="Sun Q."/>
            <person name="Liu Z."/>
            <person name="Lyons E."/>
            <person name="Wicker T."/>
            <person name="Salzberg S.L."/>
            <person name="Devos K.M."/>
            <person name="Dvorak J."/>
        </authorList>
    </citation>
    <scope>NUCLEOTIDE SEQUENCE [LARGE SCALE GENOMIC DNA]</scope>
    <source>
        <strain evidence="15">cv. AL8/78</strain>
    </source>
</reference>
<keyword evidence="9 13" id="KW-1133">Transmembrane helix</keyword>
<keyword evidence="11 13" id="KW-0472">Membrane</keyword>
<dbReference type="SUPFAM" id="SSF81324">
    <property type="entry name" value="Voltage-gated potassium channels"/>
    <property type="match status" value="1"/>
</dbReference>
<dbReference type="InterPro" id="IPR000595">
    <property type="entry name" value="cNMP-bd_dom"/>
</dbReference>
<evidence type="ECO:0000256" key="6">
    <source>
        <dbReference type="ARBA" id="ARBA00022826"/>
    </source>
</evidence>
<dbReference type="AlphaFoldDB" id="A0A453F4U1"/>
<keyword evidence="6 13" id="KW-0631">Potassium channel</keyword>
<comment type="similarity">
    <text evidence="2 13">Belongs to the potassium channel family. Plant (TC 1.A.1.4) subfamily.</text>
</comment>
<feature type="transmembrane region" description="Helical" evidence="13">
    <location>
        <begin position="91"/>
        <end position="109"/>
    </location>
</feature>
<evidence type="ECO:0000256" key="4">
    <source>
        <dbReference type="ARBA" id="ARBA00022538"/>
    </source>
</evidence>
<evidence type="ECO:0000259" key="14">
    <source>
        <dbReference type="PROSITE" id="PS50042"/>
    </source>
</evidence>
<comment type="domain">
    <text evidence="13">The segment S4 is probably the voltage-sensor and is characterized by a series of positively charged amino acids. The pore-forming region H5 is enclosed by the transmembrane segments S5 and S6 in the Shaker-type (1P/6TM) and contains the GYGD signature motif which seems to be involved in potassium selectivity.</text>
</comment>
<evidence type="ECO:0000256" key="10">
    <source>
        <dbReference type="ARBA" id="ARBA00023065"/>
    </source>
</evidence>
<dbReference type="PANTHER" id="PTHR45743">
    <property type="entry name" value="POTASSIUM CHANNEL AKT1"/>
    <property type="match status" value="1"/>
</dbReference>
<keyword evidence="5 13" id="KW-0812">Transmembrane</keyword>
<evidence type="ECO:0000256" key="13">
    <source>
        <dbReference type="RuleBase" id="RU369015"/>
    </source>
</evidence>
<dbReference type="SUPFAM" id="SSF51206">
    <property type="entry name" value="cAMP-binding domain-like"/>
    <property type="match status" value="1"/>
</dbReference>
<evidence type="ECO:0000256" key="8">
    <source>
        <dbReference type="ARBA" id="ARBA00022958"/>
    </source>
</evidence>
<evidence type="ECO:0000313" key="16">
    <source>
        <dbReference type="Proteomes" id="UP000015105"/>
    </source>
</evidence>
<keyword evidence="4 13" id="KW-0633">Potassium transport</keyword>
<dbReference type="InterPro" id="IPR014710">
    <property type="entry name" value="RmlC-like_jellyroll"/>
</dbReference>
<dbReference type="SMART" id="SM00100">
    <property type="entry name" value="cNMP"/>
    <property type="match status" value="1"/>
</dbReference>
<keyword evidence="7 13" id="KW-0851">Voltage-gated channel</keyword>
<dbReference type="Pfam" id="PF00027">
    <property type="entry name" value="cNMP_binding"/>
    <property type="match status" value="1"/>
</dbReference>
<dbReference type="GO" id="GO:0034702">
    <property type="term" value="C:monoatomic ion channel complex"/>
    <property type="evidence" value="ECO:0007669"/>
    <property type="project" value="UniProtKB-KW"/>
</dbReference>
<dbReference type="GO" id="GO:0005249">
    <property type="term" value="F:voltage-gated potassium channel activity"/>
    <property type="evidence" value="ECO:0007669"/>
    <property type="project" value="UniProtKB-UniRule"/>
</dbReference>
<dbReference type="Pfam" id="PF00520">
    <property type="entry name" value="Ion_trans"/>
    <property type="match status" value="1"/>
</dbReference>
<feature type="transmembrane region" description="Helical" evidence="13">
    <location>
        <begin position="60"/>
        <end position="79"/>
    </location>
</feature>
<dbReference type="Gene3D" id="2.60.120.10">
    <property type="entry name" value="Jelly Rolls"/>
    <property type="match status" value="1"/>
</dbReference>
<reference evidence="15" key="5">
    <citation type="journal article" date="2021" name="G3 (Bethesda)">
        <title>Aegilops tauschii genome assembly Aet v5.0 features greater sequence contiguity and improved annotation.</title>
        <authorList>
            <person name="Wang L."/>
            <person name="Zhu T."/>
            <person name="Rodriguez J.C."/>
            <person name="Deal K.R."/>
            <person name="Dubcovsky J."/>
            <person name="McGuire P.E."/>
            <person name="Lux T."/>
            <person name="Spannagl M."/>
            <person name="Mayer K.F.X."/>
            <person name="Baldrich P."/>
            <person name="Meyers B.C."/>
            <person name="Huo N."/>
            <person name="Gu Y.Q."/>
            <person name="Zhou H."/>
            <person name="Devos K.M."/>
            <person name="Bennetzen J.L."/>
            <person name="Unver T."/>
            <person name="Budak H."/>
            <person name="Gulick P.J."/>
            <person name="Galiba G."/>
            <person name="Kalapos B."/>
            <person name="Nelson D.R."/>
            <person name="Li P."/>
            <person name="You F.M."/>
            <person name="Luo M.C."/>
            <person name="Dvorak J."/>
        </authorList>
    </citation>
    <scope>NUCLEOTIDE SEQUENCE [LARGE SCALE GENOMIC DNA]</scope>
    <source>
        <strain evidence="15">cv. AL8/78</strain>
    </source>
</reference>
<sequence length="303" mass="34832">MEKDRHFNYFWVRCAKLICVTLFAVHCAACFYYLIADRYPDPKETWIGNTMPDFHSKGLWIRYVTSVYWSITTLTTVGYGDYHAENIREMIFNIFYMFFNLGLTAYLIGNMTNLVVHGTSRTRKYRDTIQAATSFALRNQLPPRLQDQMISHLSLKFRTDSEGLQQQETLDALPKAIRSSISQYLFLNLVQNIYLFQGVSNDLIFQLVSEMKAEYFPPREDVILQNEAPTDFYILVSGSVVVGVAKSGEVIGEIGVLCYRPQLFTVRTRSLCQLLRMNRTAFLSIVQSNVGDGTIIMNNLIQP</sequence>
<keyword evidence="3 13" id="KW-0813">Transport</keyword>
<protein>
    <recommendedName>
        <fullName evidence="13">Potassium channel</fullName>
    </recommendedName>
</protein>
<evidence type="ECO:0000256" key="3">
    <source>
        <dbReference type="ARBA" id="ARBA00022448"/>
    </source>
</evidence>
<comment type="caution">
    <text evidence="13">Lacks conserved residue(s) required for the propagation of feature annotation.</text>
</comment>
<comment type="function">
    <text evidence="13">Potassium channel.</text>
</comment>
<reference evidence="16" key="1">
    <citation type="journal article" date="2014" name="Science">
        <title>Ancient hybridizations among the ancestral genomes of bread wheat.</title>
        <authorList>
            <consortium name="International Wheat Genome Sequencing Consortium,"/>
            <person name="Marcussen T."/>
            <person name="Sandve S.R."/>
            <person name="Heier L."/>
            <person name="Spannagl M."/>
            <person name="Pfeifer M."/>
            <person name="Jakobsen K.S."/>
            <person name="Wulff B.B."/>
            <person name="Steuernagel B."/>
            <person name="Mayer K.F."/>
            <person name="Olsen O.A."/>
        </authorList>
    </citation>
    <scope>NUCLEOTIDE SEQUENCE [LARGE SCALE GENOMIC DNA]</scope>
    <source>
        <strain evidence="16">cv. AL8/78</strain>
    </source>
</reference>
<evidence type="ECO:0000256" key="9">
    <source>
        <dbReference type="ARBA" id="ARBA00022989"/>
    </source>
</evidence>
<comment type="subcellular location">
    <subcellularLocation>
        <location evidence="1 13">Membrane</location>
        <topology evidence="1 13">Multi-pass membrane protein</topology>
    </subcellularLocation>
</comment>
<keyword evidence="8 13" id="KW-0630">Potassium</keyword>
<proteinExistence type="inferred from homology"/>
<comment type="subunit">
    <text evidence="13">The potassium channel is composed of a homo- or heterotetrameric complex of pore-forming subunits.</text>
</comment>
<name>A0A453F4U1_AEGTS</name>
<dbReference type="PANTHER" id="PTHR45743:SF2">
    <property type="entry name" value="POTASSIUM CHANNEL AKT1"/>
    <property type="match status" value="1"/>
</dbReference>
<dbReference type="Gramene" id="AET3Gv20572400.19">
    <property type="protein sequence ID" value="AET3Gv20572400.19"/>
    <property type="gene ID" value="AET3Gv20572400"/>
</dbReference>
<evidence type="ECO:0000256" key="11">
    <source>
        <dbReference type="ARBA" id="ARBA00023136"/>
    </source>
</evidence>